<sequence>MKPLVALVLASVAAHAESLETADLAKLRDPSKREAEVIRLTKTDSESYILTETRLLTAPQKNGAAPLLVLTASREYQSSVGSIIDGEYETEKPEELFSIVANPAPFRTTPDLDPVRDAVLMIFNSKGGEIRPFDGDDYTSEGYYFDFDKDGILDRADASSHSVDGAKNDSVSVFELRTLEATPRTLLEVIFNWHPKSADDGNEWAFTCFDDDKDGIAEIGFGPEGATDPREQRRFTFRWDAEAKRYSAGDIPARSHIRVVKPGETLASIAKAGGLGYPVNEEPSDEDPEKTPPPVSNQLPYTFTSFKDRPTTETAAFFLGKKRRDDYYPEDSFPTRLPEKFWDLPAKQAALSLAGENRIPAHREKWMLAVDDRNGIAPPSSGWLVYDWGSSGCYSFSSSLTALHFGVEDPSLIVFGYNTIGAVGRNPWADQPMHNVRVIKLTSQEARFLADTIFWLDRIRTFSPRKSERDGYGNVSSTADGHGTLTLYSDQPPREIASGTVWAASSISGNWGGGYTRNVFTNLSGFLVGESLPEKLGDRWKTAPDIGFQNLATSTKDRLTPRVDAKARRQLSDSFAAILAQHARSPIPPQALERLAYAAGYEALTDLLPALETLLAALPAVTDEDKEYNALRKRVQDDPSGSPFDGKSPEDEKAQERYWKLGDKRKFLPAAILREPLTGVIRQLRLAGDPANLAKAATADGPDSRWALNQVLRNNPEAWAAIMIGKFNKADKKSRNTIFQTLVSGAPTFAKRVIADLSPADRQALILEITSYHREHEADEIARDIPLLISLIKDKEAELYRRGSAMSELAGLTLTPAQLDDFTELLVREIKQPQRGEYGSNTRASAVLALSQAGGTAGHLKLITTTPGIVDDALAEGFEAIVRMAKDRTDRSRLLADFIRPRFTKSNGSMNDLFLYALAYDLRSLAPDIAAFASEGPGVRDGDGADYYGGGFKSPVGQRYHVAREITALWSETDPAARARLWTCFVAAHPTSFGQKQHRSPLAEQLTDLAAGQIRNLPGPQRREAIDTALSLIPMPVYSTDAKTWLKDLGSSGE</sequence>
<evidence type="ECO:0000313" key="2">
    <source>
        <dbReference type="EMBL" id="MBK1815532.1"/>
    </source>
</evidence>
<name>A0A934R2C9_9BACT</name>
<dbReference type="AlphaFoldDB" id="A0A934R2C9"/>
<dbReference type="Proteomes" id="UP000600139">
    <property type="component" value="Unassembled WGS sequence"/>
</dbReference>
<comment type="caution">
    <text evidence="2">The sequence shown here is derived from an EMBL/GenBank/DDBJ whole genome shotgun (WGS) entry which is preliminary data.</text>
</comment>
<feature type="region of interest" description="Disordered" evidence="1">
    <location>
        <begin position="274"/>
        <end position="296"/>
    </location>
</feature>
<accession>A0A934R2C9</accession>
<keyword evidence="3" id="KW-1185">Reference proteome</keyword>
<evidence type="ECO:0000256" key="1">
    <source>
        <dbReference type="SAM" id="MobiDB-lite"/>
    </source>
</evidence>
<reference evidence="2" key="1">
    <citation type="submission" date="2021-01" db="EMBL/GenBank/DDBJ databases">
        <title>Modified the classification status of verrucomicrobia.</title>
        <authorList>
            <person name="Feng X."/>
        </authorList>
    </citation>
    <scope>NUCLEOTIDE SEQUENCE</scope>
    <source>
        <strain evidence="2">JCM 18052</strain>
    </source>
</reference>
<gene>
    <name evidence="2" type="ORF">JIN84_07895</name>
</gene>
<dbReference type="RefSeq" id="WP_200350496.1">
    <property type="nucleotide sequence ID" value="NZ_BAABHZ010000008.1"/>
</dbReference>
<organism evidence="2 3">
    <name type="scientific">Luteolibacter yonseiensis</name>
    <dbReference type="NCBI Taxonomy" id="1144680"/>
    <lineage>
        <taxon>Bacteria</taxon>
        <taxon>Pseudomonadati</taxon>
        <taxon>Verrucomicrobiota</taxon>
        <taxon>Verrucomicrobiia</taxon>
        <taxon>Verrucomicrobiales</taxon>
        <taxon>Verrucomicrobiaceae</taxon>
        <taxon>Luteolibacter</taxon>
    </lineage>
</organism>
<protein>
    <submittedName>
        <fullName evidence="2">Uncharacterized protein</fullName>
    </submittedName>
</protein>
<feature type="region of interest" description="Disordered" evidence="1">
    <location>
        <begin position="632"/>
        <end position="655"/>
    </location>
</feature>
<proteinExistence type="predicted"/>
<dbReference type="EMBL" id="JAENIK010000009">
    <property type="protein sequence ID" value="MBK1815532.1"/>
    <property type="molecule type" value="Genomic_DNA"/>
</dbReference>
<evidence type="ECO:0000313" key="3">
    <source>
        <dbReference type="Proteomes" id="UP000600139"/>
    </source>
</evidence>